<dbReference type="STRING" id="59922.P9303_15501"/>
<organism evidence="2 3">
    <name type="scientific">Prochlorococcus marinus (strain MIT 9303)</name>
    <dbReference type="NCBI Taxonomy" id="59922"/>
    <lineage>
        <taxon>Bacteria</taxon>
        <taxon>Bacillati</taxon>
        <taxon>Cyanobacteriota</taxon>
        <taxon>Cyanophyceae</taxon>
        <taxon>Synechococcales</taxon>
        <taxon>Prochlorococcaceae</taxon>
        <taxon>Prochlorococcus</taxon>
    </lineage>
</organism>
<evidence type="ECO:0000256" key="1">
    <source>
        <dbReference type="SAM" id="Phobius"/>
    </source>
</evidence>
<dbReference type="EMBL" id="CP000554">
    <property type="protein sequence ID" value="ABM78294.1"/>
    <property type="molecule type" value="Genomic_DNA"/>
</dbReference>
<dbReference type="Proteomes" id="UP000002274">
    <property type="component" value="Chromosome"/>
</dbReference>
<keyword evidence="1" id="KW-1133">Transmembrane helix</keyword>
<proteinExistence type="predicted"/>
<dbReference type="KEGG" id="pmf:P9303_15501"/>
<feature type="transmembrane region" description="Helical" evidence="1">
    <location>
        <begin position="12"/>
        <end position="35"/>
    </location>
</feature>
<evidence type="ECO:0000313" key="3">
    <source>
        <dbReference type="Proteomes" id="UP000002274"/>
    </source>
</evidence>
<dbReference type="AlphaFoldDB" id="A2C9Y4"/>
<keyword evidence="1" id="KW-0812">Transmembrane</keyword>
<dbReference type="HOGENOM" id="CLU_215418_0_0_3"/>
<evidence type="ECO:0000313" key="2">
    <source>
        <dbReference type="EMBL" id="ABM78294.1"/>
    </source>
</evidence>
<sequence>MPEAFQSLGTNQLLAGAAVVLLAFVTISVVYLSVVDRLDRRRRKKTNEKV</sequence>
<accession>A2C9Y4</accession>
<name>A2C9Y4_PROM3</name>
<protein>
    <submittedName>
        <fullName evidence="2">Uncharacterized protein</fullName>
    </submittedName>
</protein>
<keyword evidence="1" id="KW-0472">Membrane</keyword>
<gene>
    <name evidence="2" type="ordered locus">P9303_15501</name>
</gene>
<reference evidence="2 3" key="1">
    <citation type="journal article" date="2007" name="PLoS Genet.">
        <title>Patterns and implications of gene gain and loss in the evolution of Prochlorococcus.</title>
        <authorList>
            <person name="Kettler G.C."/>
            <person name="Martiny A.C."/>
            <person name="Huang K."/>
            <person name="Zucker J."/>
            <person name="Coleman M.L."/>
            <person name="Rodrigue S."/>
            <person name="Chen F."/>
            <person name="Lapidus A."/>
            <person name="Ferriera S."/>
            <person name="Johnson J."/>
            <person name="Steglich C."/>
            <person name="Church G.M."/>
            <person name="Richardson P."/>
            <person name="Chisholm S.W."/>
        </authorList>
    </citation>
    <scope>NUCLEOTIDE SEQUENCE [LARGE SCALE GENOMIC DNA]</scope>
    <source>
        <strain evidence="2 3">MIT 9303</strain>
    </source>
</reference>